<dbReference type="AlphaFoldDB" id="A0A1I3YV41"/>
<evidence type="ECO:0000256" key="1">
    <source>
        <dbReference type="SAM" id="Phobius"/>
    </source>
</evidence>
<dbReference type="EMBL" id="FOSN01000006">
    <property type="protein sequence ID" value="SFK35742.1"/>
    <property type="molecule type" value="Genomic_DNA"/>
</dbReference>
<organism evidence="2 3">
    <name type="scientific">Methylocapsa palsarum</name>
    <dbReference type="NCBI Taxonomy" id="1612308"/>
    <lineage>
        <taxon>Bacteria</taxon>
        <taxon>Pseudomonadati</taxon>
        <taxon>Pseudomonadota</taxon>
        <taxon>Alphaproteobacteria</taxon>
        <taxon>Hyphomicrobiales</taxon>
        <taxon>Beijerinckiaceae</taxon>
        <taxon>Methylocapsa</taxon>
    </lineage>
</organism>
<proteinExistence type="predicted"/>
<keyword evidence="1" id="KW-0812">Transmembrane</keyword>
<gene>
    <name evidence="2" type="ORF">SAMN05444581_106210</name>
</gene>
<dbReference type="Proteomes" id="UP000198755">
    <property type="component" value="Unassembled WGS sequence"/>
</dbReference>
<keyword evidence="1" id="KW-0472">Membrane</keyword>
<keyword evidence="3" id="KW-1185">Reference proteome</keyword>
<accession>A0A1I3YV41</accession>
<evidence type="ECO:0000313" key="3">
    <source>
        <dbReference type="Proteomes" id="UP000198755"/>
    </source>
</evidence>
<name>A0A1I3YV41_9HYPH</name>
<sequence>MITSLVVLTIISGYATGVFGVLGMRRIVKRIKGS</sequence>
<protein>
    <submittedName>
        <fullName evidence="2">Uncharacterized protein</fullName>
    </submittedName>
</protein>
<feature type="transmembrane region" description="Helical" evidence="1">
    <location>
        <begin position="6"/>
        <end position="24"/>
    </location>
</feature>
<keyword evidence="1" id="KW-1133">Transmembrane helix</keyword>
<evidence type="ECO:0000313" key="2">
    <source>
        <dbReference type="EMBL" id="SFK35742.1"/>
    </source>
</evidence>
<reference evidence="2 3" key="1">
    <citation type="submission" date="2016-10" db="EMBL/GenBank/DDBJ databases">
        <authorList>
            <person name="de Groot N.N."/>
        </authorList>
    </citation>
    <scope>NUCLEOTIDE SEQUENCE [LARGE SCALE GENOMIC DNA]</scope>
    <source>
        <strain evidence="2 3">NE2</strain>
    </source>
</reference>